<name>A0A2G5TQB0_9PELO</name>
<dbReference type="EMBL" id="PDUG01000005">
    <property type="protein sequence ID" value="PIC29186.1"/>
    <property type="molecule type" value="Genomic_DNA"/>
</dbReference>
<dbReference type="Proteomes" id="UP000230233">
    <property type="component" value="Chromosome V"/>
</dbReference>
<comment type="caution">
    <text evidence="1">The sequence shown here is derived from an EMBL/GenBank/DDBJ whole genome shotgun (WGS) entry which is preliminary data.</text>
</comment>
<dbReference type="OrthoDB" id="5789125at2759"/>
<accession>A0A2G5TQB0</accession>
<gene>
    <name evidence="1" type="primary">Cnig_chr_V.g20857</name>
    <name evidence="1" type="ORF">B9Z55_020857</name>
</gene>
<keyword evidence="2" id="KW-1185">Reference proteome</keyword>
<dbReference type="InterPro" id="IPR027267">
    <property type="entry name" value="AH/BAR_dom_sf"/>
</dbReference>
<dbReference type="PANTHER" id="PTHR39364:SF2">
    <property type="entry name" value="BAR DOMAIN-CONTAINING PROTEIN-RELATED"/>
    <property type="match status" value="1"/>
</dbReference>
<evidence type="ECO:0000313" key="1">
    <source>
        <dbReference type="EMBL" id="PIC29186.1"/>
    </source>
</evidence>
<sequence length="263" mass="30801">MAAKESTKSTKSTEECAAPQSGFYGLADHPNHGIIASILKRKSRKFKMSDEVMKMCKAVESYKSVSDNLHQSILYWLVEDPDISKQLVTVFKTDPKYKYAGQYLRTYENVMNKGRDKTKYESMEPVMKTLMMLDVEQEKRIKKMIEILRPLTKFIGEDYWEYARLRRVYWESLEAYEDAITVQNKERTEQSEQATANAQKWRNDCRQKMTDFIQTSIFDQKSKHADCVLKFRDEAVYFHRAMSELIPFNEGKNNSGMKPPTSK</sequence>
<organism evidence="1 2">
    <name type="scientific">Caenorhabditis nigoni</name>
    <dbReference type="NCBI Taxonomy" id="1611254"/>
    <lineage>
        <taxon>Eukaryota</taxon>
        <taxon>Metazoa</taxon>
        <taxon>Ecdysozoa</taxon>
        <taxon>Nematoda</taxon>
        <taxon>Chromadorea</taxon>
        <taxon>Rhabditida</taxon>
        <taxon>Rhabditina</taxon>
        <taxon>Rhabditomorpha</taxon>
        <taxon>Rhabditoidea</taxon>
        <taxon>Rhabditidae</taxon>
        <taxon>Peloderinae</taxon>
        <taxon>Caenorhabditis</taxon>
    </lineage>
</organism>
<evidence type="ECO:0008006" key="3">
    <source>
        <dbReference type="Google" id="ProtNLM"/>
    </source>
</evidence>
<dbReference type="Gene3D" id="1.20.1270.60">
    <property type="entry name" value="Arfaptin homology (AH) domain/BAR domain"/>
    <property type="match status" value="1"/>
</dbReference>
<dbReference type="PANTHER" id="PTHR39364">
    <property type="entry name" value="PROTEIN CBG04867"/>
    <property type="match status" value="1"/>
</dbReference>
<proteinExistence type="predicted"/>
<evidence type="ECO:0000313" key="2">
    <source>
        <dbReference type="Proteomes" id="UP000230233"/>
    </source>
</evidence>
<dbReference type="AlphaFoldDB" id="A0A2G5TQB0"/>
<protein>
    <recommendedName>
        <fullName evidence="3">BAR domain-containing protein</fullName>
    </recommendedName>
</protein>
<reference evidence="2" key="1">
    <citation type="submission" date="2017-10" db="EMBL/GenBank/DDBJ databases">
        <title>Rapid genome shrinkage in a self-fertile nematode reveals novel sperm competition proteins.</title>
        <authorList>
            <person name="Yin D."/>
            <person name="Schwarz E.M."/>
            <person name="Thomas C.G."/>
            <person name="Felde R.L."/>
            <person name="Korf I.F."/>
            <person name="Cutter A.D."/>
            <person name="Schartner C.M."/>
            <person name="Ralston E.J."/>
            <person name="Meyer B.J."/>
            <person name="Haag E.S."/>
        </authorList>
    </citation>
    <scope>NUCLEOTIDE SEQUENCE [LARGE SCALE GENOMIC DNA]</scope>
    <source>
        <strain evidence="2">JU1422</strain>
    </source>
</reference>